<dbReference type="EMBL" id="JBHSEC010000002">
    <property type="protein sequence ID" value="MFC4409346.1"/>
    <property type="molecule type" value="Genomic_DNA"/>
</dbReference>
<reference evidence="2" key="1">
    <citation type="journal article" date="2019" name="Int. J. Syst. Evol. Microbiol.">
        <title>The Global Catalogue of Microorganisms (GCM) 10K type strain sequencing project: providing services to taxonomists for standard genome sequencing and annotation.</title>
        <authorList>
            <consortium name="The Broad Institute Genomics Platform"/>
            <consortium name="The Broad Institute Genome Sequencing Center for Infectious Disease"/>
            <person name="Wu L."/>
            <person name="Ma J."/>
        </authorList>
    </citation>
    <scope>NUCLEOTIDE SEQUENCE [LARGE SCALE GENOMIC DNA]</scope>
    <source>
        <strain evidence="2">CCUG 59778</strain>
    </source>
</reference>
<protein>
    <recommendedName>
        <fullName evidence="3">Peptidyl-prolyl cis-trans isomerase</fullName>
    </recommendedName>
</protein>
<accession>A0ABV8X0Q7</accession>
<keyword evidence="2" id="KW-1185">Reference proteome</keyword>
<dbReference type="Proteomes" id="UP001595817">
    <property type="component" value="Unassembled WGS sequence"/>
</dbReference>
<evidence type="ECO:0008006" key="3">
    <source>
        <dbReference type="Google" id="ProtNLM"/>
    </source>
</evidence>
<proteinExistence type="predicted"/>
<comment type="caution">
    <text evidence="1">The sequence shown here is derived from an EMBL/GenBank/DDBJ whole genome shotgun (WGS) entry which is preliminary data.</text>
</comment>
<gene>
    <name evidence="1" type="ORF">ACFOZY_02725</name>
</gene>
<dbReference type="RefSeq" id="WP_378151984.1">
    <property type="nucleotide sequence ID" value="NZ_JBHSEC010000002.1"/>
</dbReference>
<evidence type="ECO:0000313" key="1">
    <source>
        <dbReference type="EMBL" id="MFC4409346.1"/>
    </source>
</evidence>
<evidence type="ECO:0000313" key="2">
    <source>
        <dbReference type="Proteomes" id="UP001595817"/>
    </source>
</evidence>
<sequence>MEFIIPIKGAVNYKITLDSSVWIFDDRRIDLNTYFNTERNELDEDLEYTKVTSAHWSREIMEGATFPPTLKSEKKFEKTKMMTGTFGIHLKHFIKNSEPHPDASELVFESEAGDVFSIPFEEVDKIILKFSQEGKPLKEDGPIHVLLEDGSNYESPYKNISAIRIQ</sequence>
<name>A0ABV8X0Q7_9LACT</name>
<organism evidence="1 2">
    <name type="scientific">Chungangia koreensis</name>
    <dbReference type="NCBI Taxonomy" id="752657"/>
    <lineage>
        <taxon>Bacteria</taxon>
        <taxon>Bacillati</taxon>
        <taxon>Bacillota</taxon>
        <taxon>Bacilli</taxon>
        <taxon>Lactobacillales</taxon>
        <taxon>Chungangia</taxon>
    </lineage>
</organism>